<organism evidence="2 3">
    <name type="scientific">Phellinidium pouzarii</name>
    <dbReference type="NCBI Taxonomy" id="167371"/>
    <lineage>
        <taxon>Eukaryota</taxon>
        <taxon>Fungi</taxon>
        <taxon>Dikarya</taxon>
        <taxon>Basidiomycota</taxon>
        <taxon>Agaricomycotina</taxon>
        <taxon>Agaricomycetes</taxon>
        <taxon>Hymenochaetales</taxon>
        <taxon>Hymenochaetaceae</taxon>
        <taxon>Phellinidium</taxon>
    </lineage>
</organism>
<sequence>MVSWCTLGITIPSLLWFAAIALTSVSDVTAIWNSNAFWAYLISVKLRHLSWEPRRLASVVMASLGVLAVVYGSRNPAGIAAPDSPEAPFLGNILTLIASIGYGLYQVAYNMYAIPSSEPEPEQDEWRRLSISSNSTDEIIPVDTDFDGTTLVDEFVHPPPFGLYANALTSAMGLMTFFVLWIPLPVLHIISIEPFEWPSNYATAFAVGGMALSAVIFNATFMVKAFPAFLSPF</sequence>
<dbReference type="OrthoDB" id="10062838at2759"/>
<keyword evidence="1" id="KW-0472">Membrane</keyword>
<dbReference type="InterPro" id="IPR026505">
    <property type="entry name" value="Solute_c_fam_35_mem_F3/F4"/>
</dbReference>
<dbReference type="Proteomes" id="UP000308199">
    <property type="component" value="Unassembled WGS sequence"/>
</dbReference>
<feature type="transmembrane region" description="Helical" evidence="1">
    <location>
        <begin position="93"/>
        <end position="112"/>
    </location>
</feature>
<keyword evidence="1" id="KW-0812">Transmembrane</keyword>
<keyword evidence="3" id="KW-1185">Reference proteome</keyword>
<feature type="transmembrane region" description="Helical" evidence="1">
    <location>
        <begin position="163"/>
        <end position="190"/>
    </location>
</feature>
<dbReference type="PANTHER" id="PTHR19346">
    <property type="entry name" value="SUGAR PHOSPHATE TRANSPORTER DOMAIN-CONTAINING PROTEIN"/>
    <property type="match status" value="1"/>
</dbReference>
<dbReference type="SUPFAM" id="SSF103481">
    <property type="entry name" value="Multidrug resistance efflux transporter EmrE"/>
    <property type="match status" value="1"/>
</dbReference>
<protein>
    <recommendedName>
        <fullName evidence="4">EamA domain-containing protein</fullName>
    </recommendedName>
</protein>
<evidence type="ECO:0000256" key="1">
    <source>
        <dbReference type="SAM" id="Phobius"/>
    </source>
</evidence>
<dbReference type="AlphaFoldDB" id="A0A4S4LGV9"/>
<comment type="caution">
    <text evidence="2">The sequence shown here is derived from an EMBL/GenBank/DDBJ whole genome shotgun (WGS) entry which is preliminary data.</text>
</comment>
<evidence type="ECO:0000313" key="3">
    <source>
        <dbReference type="Proteomes" id="UP000308199"/>
    </source>
</evidence>
<feature type="transmembrane region" description="Helical" evidence="1">
    <location>
        <begin position="54"/>
        <end position="72"/>
    </location>
</feature>
<dbReference type="InterPro" id="IPR037185">
    <property type="entry name" value="EmrE-like"/>
</dbReference>
<keyword evidence="1" id="KW-1133">Transmembrane helix</keyword>
<dbReference type="EMBL" id="SGPK01000018">
    <property type="protein sequence ID" value="THH11196.1"/>
    <property type="molecule type" value="Genomic_DNA"/>
</dbReference>
<accession>A0A4S4LGV9</accession>
<feature type="transmembrane region" description="Helical" evidence="1">
    <location>
        <begin position="202"/>
        <end position="223"/>
    </location>
</feature>
<name>A0A4S4LGV9_9AGAM</name>
<proteinExistence type="predicted"/>
<evidence type="ECO:0008006" key="4">
    <source>
        <dbReference type="Google" id="ProtNLM"/>
    </source>
</evidence>
<gene>
    <name evidence="2" type="ORF">EW145_g787</name>
</gene>
<evidence type="ECO:0000313" key="2">
    <source>
        <dbReference type="EMBL" id="THH11196.1"/>
    </source>
</evidence>
<dbReference type="PANTHER" id="PTHR19346:SF4">
    <property type="entry name" value="SUGAR PHOSPHATE TRANSPORTER DOMAIN-CONTAINING PROTEIN"/>
    <property type="match status" value="1"/>
</dbReference>
<reference evidence="2 3" key="1">
    <citation type="submission" date="2019-02" db="EMBL/GenBank/DDBJ databases">
        <title>Genome sequencing of the rare red list fungi Phellinidium pouzarii.</title>
        <authorList>
            <person name="Buettner E."/>
            <person name="Kellner H."/>
        </authorList>
    </citation>
    <scope>NUCLEOTIDE SEQUENCE [LARGE SCALE GENOMIC DNA]</scope>
    <source>
        <strain evidence="2 3">DSM 108285</strain>
    </source>
</reference>